<keyword evidence="1" id="KW-1133">Transmembrane helix</keyword>
<gene>
    <name evidence="2" type="ORF">TRAES_3BF045600090CFD_c1</name>
</gene>
<accession>A0A077RQ20</accession>
<keyword evidence="1" id="KW-0812">Transmembrane</keyword>
<feature type="transmembrane region" description="Helical" evidence="1">
    <location>
        <begin position="267"/>
        <end position="291"/>
    </location>
</feature>
<organism evidence="2">
    <name type="scientific">Triticum aestivum</name>
    <name type="common">Wheat</name>
    <dbReference type="NCBI Taxonomy" id="4565"/>
    <lineage>
        <taxon>Eukaryota</taxon>
        <taxon>Viridiplantae</taxon>
        <taxon>Streptophyta</taxon>
        <taxon>Embryophyta</taxon>
        <taxon>Tracheophyta</taxon>
        <taxon>Spermatophyta</taxon>
        <taxon>Magnoliopsida</taxon>
        <taxon>Liliopsida</taxon>
        <taxon>Poales</taxon>
        <taxon>Poaceae</taxon>
        <taxon>BOP clade</taxon>
        <taxon>Pooideae</taxon>
        <taxon>Triticodae</taxon>
        <taxon>Triticeae</taxon>
        <taxon>Triticinae</taxon>
        <taxon>Triticum</taxon>
    </lineage>
</organism>
<dbReference type="HOGENOM" id="CLU_867166_0_0_1"/>
<protein>
    <submittedName>
        <fullName evidence="2">Uncharacterized protein</fullName>
    </submittedName>
</protein>
<evidence type="ECO:0000256" key="1">
    <source>
        <dbReference type="SAM" id="Phobius"/>
    </source>
</evidence>
<keyword evidence="1" id="KW-0472">Membrane</keyword>
<name>A0A077RQ20_WHEAT</name>
<dbReference type="AlphaFoldDB" id="A0A077RQ20"/>
<sequence length="321" mass="34023">MGVELPHLGHTGALIGGSAMDAREYVAAMEKSSRRWTTRRAHAVGADDEAELRKRTAGVGDEIEARRPLGSHIPGEQGLRLHPGREEVGEVGRCRRLGTRRAAQCEEVGPDGGAPPRGAQPAAGIALDQAAVAAGAAPAGRGGGLRVRLEAAGCYGAAGSRLEMATWWPDFGGGARDWVRVCAAVLDRRGGHPNTLGGGDEGAGHLRAQDGIGTWRFRLGKIRYCGHIVTDWAKAVACEERVPPRRGTAAVLTCRSYTLGGLDINAVFLNFVAFVPFSLGMIVLCDLSWLFSSASSPMLARVMTQVDMPSKYVLLGSYMLL</sequence>
<dbReference type="EMBL" id="HG670306">
    <property type="protein sequence ID" value="CDM81265.1"/>
    <property type="molecule type" value="Genomic_DNA"/>
</dbReference>
<reference evidence="2" key="1">
    <citation type="journal article" date="2014" name="Science">
        <title>Structural and functional partitioning of bread wheat chromosome 3B.</title>
        <authorList>
            <person name="Choulet F."/>
            <person name="Alberti A."/>
            <person name="Theil S."/>
            <person name="Glover N."/>
            <person name="Barbe V."/>
            <person name="Daron J."/>
            <person name="Pingault L."/>
            <person name="Sourdille P."/>
            <person name="Couloux A."/>
            <person name="Paux E."/>
            <person name="Leroy P."/>
            <person name="Mangenot S."/>
            <person name="Guilhot N."/>
            <person name="Le Gouis J."/>
            <person name="Balfourier F."/>
            <person name="Alaux M."/>
            <person name="Jamilloux V."/>
            <person name="Poulain J."/>
            <person name="Durand C."/>
            <person name="Bellec A."/>
            <person name="Gaspin C."/>
            <person name="Safar J."/>
            <person name="Dolezel J."/>
            <person name="Rogers J."/>
            <person name="Vandepoele K."/>
            <person name="Aury J.M."/>
            <person name="Mayer K."/>
            <person name="Berges H."/>
            <person name="Quesneville H."/>
            <person name="Wincker P."/>
            <person name="Feuillet C."/>
        </authorList>
    </citation>
    <scope>NUCLEOTIDE SEQUENCE</scope>
</reference>
<proteinExistence type="predicted"/>
<evidence type="ECO:0000313" key="2">
    <source>
        <dbReference type="EMBL" id="CDM81265.1"/>
    </source>
</evidence>